<evidence type="ECO:0000256" key="2">
    <source>
        <dbReference type="ARBA" id="ARBA00023277"/>
    </source>
</evidence>
<dbReference type="AlphaFoldDB" id="A0A378A430"/>
<dbReference type="InterPro" id="IPR015888">
    <property type="entry name" value="Fuc_isomerase_C"/>
</dbReference>
<dbReference type="InterPro" id="IPR009015">
    <property type="entry name" value="Fucose_isomerase_N/cen_sf"/>
</dbReference>
<keyword evidence="2" id="KW-0119">Carbohydrate metabolism</keyword>
<protein>
    <submittedName>
        <fullName evidence="4">Putative L-fucose isomerase, C-terminal</fullName>
    </submittedName>
</protein>
<name>A0A378A430_KLEPN</name>
<evidence type="ECO:0000259" key="3">
    <source>
        <dbReference type="Pfam" id="PF02952"/>
    </source>
</evidence>
<dbReference type="GO" id="GO:0006004">
    <property type="term" value="P:fucose metabolic process"/>
    <property type="evidence" value="ECO:0007669"/>
    <property type="project" value="InterPro"/>
</dbReference>
<gene>
    <name evidence="4" type="ORF">NCTC9504_04806</name>
</gene>
<keyword evidence="1 4" id="KW-0413">Isomerase</keyword>
<reference evidence="4 5" key="1">
    <citation type="submission" date="2018-06" db="EMBL/GenBank/DDBJ databases">
        <authorList>
            <consortium name="Pathogen Informatics"/>
            <person name="Doyle S."/>
        </authorList>
    </citation>
    <scope>NUCLEOTIDE SEQUENCE [LARGE SCALE GENOMIC DNA]</scope>
    <source>
        <strain evidence="4 5">NCTC9504</strain>
    </source>
</reference>
<proteinExistence type="predicted"/>
<dbReference type="EMBL" id="UGMA01000005">
    <property type="protein sequence ID" value="STU97123.1"/>
    <property type="molecule type" value="Genomic_DNA"/>
</dbReference>
<dbReference type="SUPFAM" id="SSF53743">
    <property type="entry name" value="FucI/AraA N-terminal and middle domains"/>
    <property type="match status" value="1"/>
</dbReference>
<dbReference type="PANTHER" id="PTHR36120:SF1">
    <property type="entry name" value="L-FUCOSE ISOMERASE C-TERMINAL DOMAIN-CONTAINING PROTEIN"/>
    <property type="match status" value="1"/>
</dbReference>
<organism evidence="4 5">
    <name type="scientific">Klebsiella pneumoniae subsp. pneumoniae</name>
    <dbReference type="NCBI Taxonomy" id="72407"/>
    <lineage>
        <taxon>Bacteria</taxon>
        <taxon>Pseudomonadati</taxon>
        <taxon>Pseudomonadota</taxon>
        <taxon>Gammaproteobacteria</taxon>
        <taxon>Enterobacterales</taxon>
        <taxon>Enterobacteriaceae</taxon>
        <taxon>Klebsiella/Raoultella group</taxon>
        <taxon>Klebsiella</taxon>
        <taxon>Klebsiella pneumoniae complex</taxon>
    </lineage>
</organism>
<dbReference type="Proteomes" id="UP000254020">
    <property type="component" value="Unassembled WGS sequence"/>
</dbReference>
<dbReference type="GO" id="GO:0005737">
    <property type="term" value="C:cytoplasm"/>
    <property type="evidence" value="ECO:0007669"/>
    <property type="project" value="InterPro"/>
</dbReference>
<accession>A0A378A430</accession>
<dbReference type="GO" id="GO:0008736">
    <property type="term" value="F:L-fucose isomerase activity"/>
    <property type="evidence" value="ECO:0007669"/>
    <property type="project" value="InterPro"/>
</dbReference>
<evidence type="ECO:0000256" key="1">
    <source>
        <dbReference type="ARBA" id="ARBA00023235"/>
    </source>
</evidence>
<sequence length="489" mass="53649">MSRIPQQLTMGVIIGNRGFFPSYLVAEAREQAVALFSRLGINTIMLDPSQTELGGVETRQDAKICAELFRSHRDNIHGVVVLLPNFGDEKAIAETLRLSGLNVPVLIQAEEDNLDKMGLSTRRDSFCGKISLCNNLRQYGIPFTLTTQHVCALSGEVFEQDLRRFTQICRVVNSMRGVRVGAIGARPAGFNTVRYSEKLLERLGIAVETLDLSEVFTRIKALRDDDIRVDEKRRLLIDNADASGIPADKLITMAKLFVVLSEWIVANDIDTTAIQCWTSLQENLGINVCSIMSVMSGQLMPSACEVDVMGALSMYALASSNLSPASIADWNNNFGDDRDKCVLFHCGNFASASLESPHMGTADIIGTTVGKENTCGAVHGRMKSGALTYFRLSTDDLTGEIKAYVGEGRSVDDPLDTVGCRAVIQVPHLENLLSWICRNGFEHHVAMNHSASAAICTRHLRATWACRPISTSKAGGRYVGKQGYYYCPR</sequence>
<dbReference type="Pfam" id="PF02952">
    <property type="entry name" value="Fucose_iso_C"/>
    <property type="match status" value="1"/>
</dbReference>
<dbReference type="CDD" id="cd00578">
    <property type="entry name" value="L-fuc_L-ara-isomerases"/>
    <property type="match status" value="1"/>
</dbReference>
<evidence type="ECO:0000313" key="4">
    <source>
        <dbReference type="EMBL" id="STU97123.1"/>
    </source>
</evidence>
<feature type="domain" description="L-fucose isomerase C-terminal" evidence="3">
    <location>
        <begin position="343"/>
        <end position="454"/>
    </location>
</feature>
<dbReference type="PANTHER" id="PTHR36120">
    <property type="entry name" value="FUCOSE ISOMERASE"/>
    <property type="match status" value="1"/>
</dbReference>
<evidence type="ECO:0000313" key="5">
    <source>
        <dbReference type="Proteomes" id="UP000254020"/>
    </source>
</evidence>